<reference evidence="3 4" key="1">
    <citation type="submission" date="2017-07" db="EMBL/GenBank/DDBJ databases">
        <title>Draft Genome Sequences of Select Purple Nonsulfur Bacteria.</title>
        <authorList>
            <person name="Lasarre B."/>
            <person name="Mckinlay J.B."/>
        </authorList>
    </citation>
    <scope>NUCLEOTIDE SEQUENCE [LARGE SCALE GENOMIC DNA]</scope>
    <source>
        <strain evidence="3 4">DSM 11290</strain>
    </source>
</reference>
<feature type="domain" description="NAD-dependent epimerase/dehydratase" evidence="2">
    <location>
        <begin position="97"/>
        <end position="214"/>
    </location>
</feature>
<dbReference type="RefSeq" id="WP_111433640.1">
    <property type="nucleotide sequence ID" value="NZ_JACIGG010000009.1"/>
</dbReference>
<keyword evidence="4" id="KW-1185">Reference proteome</keyword>
<keyword evidence="1" id="KW-0520">NAD</keyword>
<evidence type="ECO:0000313" key="4">
    <source>
        <dbReference type="Proteomes" id="UP000249299"/>
    </source>
</evidence>
<evidence type="ECO:0000313" key="3">
    <source>
        <dbReference type="EMBL" id="RAI28385.1"/>
    </source>
</evidence>
<dbReference type="Proteomes" id="UP000249299">
    <property type="component" value="Unassembled WGS sequence"/>
</dbReference>
<organism evidence="3 4">
    <name type="scientific">Rhodobium orientis</name>
    <dbReference type="NCBI Taxonomy" id="34017"/>
    <lineage>
        <taxon>Bacteria</taxon>
        <taxon>Pseudomonadati</taxon>
        <taxon>Pseudomonadota</taxon>
        <taxon>Alphaproteobacteria</taxon>
        <taxon>Hyphomicrobiales</taxon>
        <taxon>Rhodobiaceae</taxon>
        <taxon>Rhodobium</taxon>
    </lineage>
</organism>
<comment type="caution">
    <text evidence="3">The sequence shown here is derived from an EMBL/GenBank/DDBJ whole genome shotgun (WGS) entry which is preliminary data.</text>
</comment>
<proteinExistence type="predicted"/>
<dbReference type="AlphaFoldDB" id="A0A327JRZ2"/>
<dbReference type="OrthoDB" id="9808276at2"/>
<name>A0A327JRZ2_9HYPH</name>
<accession>A0A327JRZ2</accession>
<dbReference type="InterPro" id="IPR036291">
    <property type="entry name" value="NAD(P)-bd_dom_sf"/>
</dbReference>
<dbReference type="SUPFAM" id="SSF51735">
    <property type="entry name" value="NAD(P)-binding Rossmann-fold domains"/>
    <property type="match status" value="1"/>
</dbReference>
<protein>
    <submittedName>
        <fullName evidence="3">NAD(P)-dependent oxidoreductase</fullName>
    </submittedName>
</protein>
<dbReference type="Pfam" id="PF01370">
    <property type="entry name" value="Epimerase"/>
    <property type="match status" value="1"/>
</dbReference>
<evidence type="ECO:0000256" key="1">
    <source>
        <dbReference type="ARBA" id="ARBA00023027"/>
    </source>
</evidence>
<dbReference type="PANTHER" id="PTHR43574">
    <property type="entry name" value="EPIMERASE-RELATED"/>
    <property type="match status" value="1"/>
</dbReference>
<gene>
    <name evidence="3" type="ORF">CH339_07170</name>
</gene>
<dbReference type="InterPro" id="IPR001509">
    <property type="entry name" value="Epimerase_deHydtase"/>
</dbReference>
<sequence>MSGAGERLFVFGFGNSAKALNRLAADRFASIAGTTRSPEGAEALEELGVDAFVFDGTKPGRGIADALKSATYVLSSVPPGEDGDPVLAHHAADIAAAPGLRWVGYLSTIGVYGDHRGAVIDEETPCRPASPRSRRRLEAEAAWTDLAEEIGVPAAIFRLAGIYGPGHNVMVRLMKGTARRLVKPGQVFNRIHVDDIASIVAAAIAEDCGGIFNVTDDEAAPPQDVVAFGAQLMGVEPPPEEDFATAELSPMARSFYGESKIVSNDKAKSVLGWKPRYPDYRSGLKRLWTTGDWDAETTSERKR</sequence>
<dbReference type="EMBL" id="NPEV01000010">
    <property type="protein sequence ID" value="RAI28385.1"/>
    <property type="molecule type" value="Genomic_DNA"/>
</dbReference>
<dbReference type="Gene3D" id="3.40.50.720">
    <property type="entry name" value="NAD(P)-binding Rossmann-like Domain"/>
    <property type="match status" value="1"/>
</dbReference>
<evidence type="ECO:0000259" key="2">
    <source>
        <dbReference type="Pfam" id="PF01370"/>
    </source>
</evidence>